<keyword evidence="5" id="KW-0734">Signal transduction inhibitor</keyword>
<evidence type="ECO:0000256" key="1">
    <source>
        <dbReference type="ARBA" id="ARBA00004146"/>
    </source>
</evidence>
<keyword evidence="7" id="KW-1133">Transmembrane helix</keyword>
<evidence type="ECO:0000256" key="2">
    <source>
        <dbReference type="ARBA" id="ARBA00004190"/>
    </source>
</evidence>
<dbReference type="PANTHER" id="PTHR16514">
    <property type="entry name" value="LOW DENSITY LIPOPROTEIN RECEPTOR CLASS A DOMAIN-CONTAINING 4A"/>
    <property type="match status" value="1"/>
</dbReference>
<dbReference type="AlphaFoldDB" id="E0VYY9"/>
<sequence>MGSNISRWAKKTTKKMLALQQPGMDRLSHELSAQRDRLVRLQSVQTDIALDLPPSIPLPDGEEIPYGSATRLQIRDPEQESEIYQKCIRAPPNRTVFDGESPPPSYQSSSSGLLSSSDWSTGSSSSGGSSSLVVRCHSVSGASSKRPANILGRTVRCLSGKRCHLSSSTEDSSMSSISTSRSSSKASSSSVSVVVPSHRCRRLSAFSDRAAASGSSLASLPTVQCVTPASTSATTTVVADVRQGSRATTLDERVVGSGGGNNGGGNGGNGGGGGSRSHSGGNTCENRTIDNNNKNKGKCDRSTV</sequence>
<evidence type="ECO:0000256" key="6">
    <source>
        <dbReference type="ARBA" id="ARBA00022753"/>
    </source>
</evidence>
<dbReference type="EnsemblMetazoa" id="PHUM521910-RA">
    <property type="protein sequence ID" value="PHUM521910-PA"/>
    <property type="gene ID" value="PHUM521910"/>
</dbReference>
<protein>
    <submittedName>
        <fullName evidence="10 11">Uncharacterized protein</fullName>
    </submittedName>
</protein>
<dbReference type="Proteomes" id="UP000009046">
    <property type="component" value="Unassembled WGS sequence"/>
</dbReference>
<keyword evidence="6" id="KW-0967">Endosome</keyword>
<dbReference type="CTD" id="8231715"/>
<dbReference type="RefSeq" id="XP_002431333.1">
    <property type="nucleotide sequence ID" value="XM_002431288.1"/>
</dbReference>
<accession>E0VYY9</accession>
<evidence type="ECO:0000313" key="10">
    <source>
        <dbReference type="EMBL" id="EEB18595.1"/>
    </source>
</evidence>
<dbReference type="VEuPathDB" id="VectorBase:PHUM521910"/>
<dbReference type="KEGG" id="phu:Phum_PHUM521910"/>
<reference evidence="10" key="2">
    <citation type="submission" date="2007-04" db="EMBL/GenBank/DDBJ databases">
        <title>The genome of the human body louse.</title>
        <authorList>
            <consortium name="The Human Body Louse Genome Consortium"/>
            <person name="Kirkness E."/>
            <person name="Walenz B."/>
            <person name="Hass B."/>
            <person name="Bruggner R."/>
            <person name="Strausberg R."/>
        </authorList>
    </citation>
    <scope>NUCLEOTIDE SEQUENCE</scope>
    <source>
        <strain evidence="10">USDA</strain>
    </source>
</reference>
<evidence type="ECO:0000256" key="4">
    <source>
        <dbReference type="ARBA" id="ARBA00022692"/>
    </source>
</evidence>
<evidence type="ECO:0000256" key="9">
    <source>
        <dbReference type="SAM" id="MobiDB-lite"/>
    </source>
</evidence>
<comment type="subcellular location">
    <subcellularLocation>
        <location evidence="1">Early endosome membrane</location>
    </subcellularLocation>
    <subcellularLocation>
        <location evidence="2">Endosome membrane</location>
        <topology evidence="2">Single-pass membrane protein</topology>
    </subcellularLocation>
</comment>
<dbReference type="PANTHER" id="PTHR16514:SF3">
    <property type="entry name" value="LOW-DENSITY LIPOPROTEIN RECEPTOR CLASS A DOMAIN-CONTAINING PROTEIN 4-LIKE ISOFORM X1"/>
    <property type="match status" value="1"/>
</dbReference>
<evidence type="ECO:0000256" key="5">
    <source>
        <dbReference type="ARBA" id="ARBA00022700"/>
    </source>
</evidence>
<dbReference type="EMBL" id="AAZO01006336">
    <property type="status" value="NOT_ANNOTATED_CDS"/>
    <property type="molecule type" value="Genomic_DNA"/>
</dbReference>
<dbReference type="GO" id="GO:0000139">
    <property type="term" value="C:Golgi membrane"/>
    <property type="evidence" value="ECO:0007669"/>
    <property type="project" value="TreeGrafter"/>
</dbReference>
<keyword evidence="4" id="KW-0812">Transmembrane</keyword>
<evidence type="ECO:0000313" key="12">
    <source>
        <dbReference type="Proteomes" id="UP000009046"/>
    </source>
</evidence>
<dbReference type="eggNOG" id="ENOG502S9YR">
    <property type="taxonomic scope" value="Eukaryota"/>
</dbReference>
<keyword evidence="8" id="KW-0472">Membrane</keyword>
<name>E0VYY9_PEDHC</name>
<feature type="region of interest" description="Disordered" evidence="9">
    <location>
        <begin position="165"/>
        <end position="193"/>
    </location>
</feature>
<comment type="similarity">
    <text evidence="3">Belongs to the PMEPA1 family.</text>
</comment>
<dbReference type="GeneID" id="8231715"/>
<gene>
    <name evidence="11" type="primary">8231715</name>
    <name evidence="10" type="ORF">Phum_PHUM521910</name>
</gene>
<keyword evidence="12" id="KW-1185">Reference proteome</keyword>
<feature type="compositionally biased region" description="Low complexity" evidence="9">
    <location>
        <begin position="166"/>
        <end position="193"/>
    </location>
</feature>
<dbReference type="HOGENOM" id="CLU_916172_0_0_1"/>
<evidence type="ECO:0000256" key="3">
    <source>
        <dbReference type="ARBA" id="ARBA00009908"/>
    </source>
</evidence>
<evidence type="ECO:0000256" key="7">
    <source>
        <dbReference type="ARBA" id="ARBA00022989"/>
    </source>
</evidence>
<dbReference type="GO" id="GO:0031901">
    <property type="term" value="C:early endosome membrane"/>
    <property type="evidence" value="ECO:0007669"/>
    <property type="project" value="UniProtKB-SubCell"/>
</dbReference>
<dbReference type="OrthoDB" id="10038550at2759"/>
<dbReference type="EMBL" id="DS235848">
    <property type="protein sequence ID" value="EEB18595.1"/>
    <property type="molecule type" value="Genomic_DNA"/>
</dbReference>
<dbReference type="STRING" id="121224.E0VYY9"/>
<feature type="compositionally biased region" description="Polar residues" evidence="9">
    <location>
        <begin position="283"/>
        <end position="294"/>
    </location>
</feature>
<feature type="region of interest" description="Disordered" evidence="9">
    <location>
        <begin position="90"/>
        <end position="129"/>
    </location>
</feature>
<reference evidence="11" key="3">
    <citation type="submission" date="2020-05" db="UniProtKB">
        <authorList>
            <consortium name="EnsemblMetazoa"/>
        </authorList>
    </citation>
    <scope>IDENTIFICATION</scope>
    <source>
        <strain evidence="11">USDA</strain>
    </source>
</reference>
<evidence type="ECO:0000256" key="8">
    <source>
        <dbReference type="ARBA" id="ARBA00023136"/>
    </source>
</evidence>
<reference evidence="10" key="1">
    <citation type="submission" date="2007-04" db="EMBL/GenBank/DDBJ databases">
        <title>Annotation of Pediculus humanus corporis strain USDA.</title>
        <authorList>
            <person name="Kirkness E."/>
            <person name="Hannick L."/>
            <person name="Hass B."/>
            <person name="Bruggner R."/>
            <person name="Lawson D."/>
            <person name="Bidwell S."/>
            <person name="Joardar V."/>
            <person name="Caler E."/>
            <person name="Walenz B."/>
            <person name="Inman J."/>
            <person name="Schobel S."/>
            <person name="Galinsky K."/>
            <person name="Amedeo P."/>
            <person name="Strausberg R."/>
        </authorList>
    </citation>
    <scope>NUCLEOTIDE SEQUENCE</scope>
    <source>
        <strain evidence="10">USDA</strain>
    </source>
</reference>
<dbReference type="GO" id="GO:0009968">
    <property type="term" value="P:negative regulation of signal transduction"/>
    <property type="evidence" value="ECO:0007669"/>
    <property type="project" value="UniProtKB-KW"/>
</dbReference>
<dbReference type="InParanoid" id="E0VYY9"/>
<feature type="compositionally biased region" description="Low complexity" evidence="9">
    <location>
        <begin position="106"/>
        <end position="129"/>
    </location>
</feature>
<dbReference type="GO" id="GO:0070412">
    <property type="term" value="F:R-SMAD binding"/>
    <property type="evidence" value="ECO:0007669"/>
    <property type="project" value="InterPro"/>
</dbReference>
<feature type="region of interest" description="Disordered" evidence="9">
    <location>
        <begin position="244"/>
        <end position="304"/>
    </location>
</feature>
<evidence type="ECO:0000313" key="11">
    <source>
        <dbReference type="EnsemblMetazoa" id="PHUM521910-PA"/>
    </source>
</evidence>
<dbReference type="InterPro" id="IPR043445">
    <property type="entry name" value="TMEPAI/LRAD4"/>
</dbReference>
<proteinExistence type="inferred from homology"/>
<feature type="compositionally biased region" description="Gly residues" evidence="9">
    <location>
        <begin position="256"/>
        <end position="275"/>
    </location>
</feature>
<organism>
    <name type="scientific">Pediculus humanus subsp. corporis</name>
    <name type="common">Body louse</name>
    <dbReference type="NCBI Taxonomy" id="121224"/>
    <lineage>
        <taxon>Eukaryota</taxon>
        <taxon>Metazoa</taxon>
        <taxon>Ecdysozoa</taxon>
        <taxon>Arthropoda</taxon>
        <taxon>Hexapoda</taxon>
        <taxon>Insecta</taxon>
        <taxon>Pterygota</taxon>
        <taxon>Neoptera</taxon>
        <taxon>Paraneoptera</taxon>
        <taxon>Psocodea</taxon>
        <taxon>Troctomorpha</taxon>
        <taxon>Phthiraptera</taxon>
        <taxon>Anoplura</taxon>
        <taxon>Pediculidae</taxon>
        <taxon>Pediculus</taxon>
    </lineage>
</organism>